<protein>
    <submittedName>
        <fullName evidence="2">Uncharacterized protein</fullName>
    </submittedName>
</protein>
<proteinExistence type="predicted"/>
<accession>A0A9P6FAB0</accession>
<dbReference type="Proteomes" id="UP000723463">
    <property type="component" value="Unassembled WGS sequence"/>
</dbReference>
<name>A0A9P6FAB0_9FUNG</name>
<evidence type="ECO:0000313" key="3">
    <source>
        <dbReference type="Proteomes" id="UP000723463"/>
    </source>
</evidence>
<organism evidence="2 3">
    <name type="scientific">Mortierella hygrophila</name>
    <dbReference type="NCBI Taxonomy" id="979708"/>
    <lineage>
        <taxon>Eukaryota</taxon>
        <taxon>Fungi</taxon>
        <taxon>Fungi incertae sedis</taxon>
        <taxon>Mucoromycota</taxon>
        <taxon>Mortierellomycotina</taxon>
        <taxon>Mortierellomycetes</taxon>
        <taxon>Mortierellales</taxon>
        <taxon>Mortierellaceae</taxon>
        <taxon>Mortierella</taxon>
    </lineage>
</organism>
<dbReference type="AlphaFoldDB" id="A0A9P6FAB0"/>
<feature type="transmembrane region" description="Helical" evidence="1">
    <location>
        <begin position="59"/>
        <end position="79"/>
    </location>
</feature>
<dbReference type="EMBL" id="JAAAXW010000060">
    <property type="protein sequence ID" value="KAF9546138.1"/>
    <property type="molecule type" value="Genomic_DNA"/>
</dbReference>
<gene>
    <name evidence="2" type="ORF">EC957_010124</name>
</gene>
<sequence>MRQWVHFLAIFNFFATIDCSIKFFDGLYIHIVNISSFIYIYSLMSYQPRRGNTFKFTRALLLLLVAGTLFDLRLFWAVWGR</sequence>
<keyword evidence="1" id="KW-1133">Transmembrane helix</keyword>
<evidence type="ECO:0000256" key="1">
    <source>
        <dbReference type="SAM" id="Phobius"/>
    </source>
</evidence>
<keyword evidence="3" id="KW-1185">Reference proteome</keyword>
<comment type="caution">
    <text evidence="2">The sequence shown here is derived from an EMBL/GenBank/DDBJ whole genome shotgun (WGS) entry which is preliminary data.</text>
</comment>
<evidence type="ECO:0000313" key="2">
    <source>
        <dbReference type="EMBL" id="KAF9546138.1"/>
    </source>
</evidence>
<reference evidence="2" key="1">
    <citation type="journal article" date="2020" name="Fungal Divers.">
        <title>Resolving the Mortierellaceae phylogeny through synthesis of multi-gene phylogenetics and phylogenomics.</title>
        <authorList>
            <person name="Vandepol N."/>
            <person name="Liber J."/>
            <person name="Desiro A."/>
            <person name="Na H."/>
            <person name="Kennedy M."/>
            <person name="Barry K."/>
            <person name="Grigoriev I.V."/>
            <person name="Miller A.N."/>
            <person name="O'Donnell K."/>
            <person name="Stajich J.E."/>
            <person name="Bonito G."/>
        </authorList>
    </citation>
    <scope>NUCLEOTIDE SEQUENCE</scope>
    <source>
        <strain evidence="2">NRRL 2591</strain>
    </source>
</reference>
<keyword evidence="1" id="KW-0812">Transmembrane</keyword>
<feature type="transmembrane region" description="Helical" evidence="1">
    <location>
        <begin position="29"/>
        <end position="47"/>
    </location>
</feature>
<keyword evidence="1" id="KW-0472">Membrane</keyword>